<sequence>MLVNGTASGASTLAFVAPGGTRSSQTSLNSGTNPLVAVVKASDPAQADTLEDDLALSKEAVARLETAEKEMREARKNAAREKVARLKAQLQALRMLAVSDPEAAAREAARLARELAAAVRAYVSAGGDASEAANATGATTSTNAAASSGGDDPSASASESTTTDAAAPSDDDAAAAERVSVPGTQTEDMIKTTIAKMNAEAAERKADTDFANDARLVLNALKAIIENAQRRKDEGTGRAALLEVEQALGQLQGTLTGQTTDTDPTLAVPSISLLV</sequence>
<evidence type="ECO:0000313" key="4">
    <source>
        <dbReference type="Proteomes" id="UP000199412"/>
    </source>
</evidence>
<feature type="region of interest" description="Disordered" evidence="2">
    <location>
        <begin position="140"/>
        <end position="187"/>
    </location>
</feature>
<feature type="compositionally biased region" description="Low complexity" evidence="2">
    <location>
        <begin position="140"/>
        <end position="168"/>
    </location>
</feature>
<protein>
    <submittedName>
        <fullName evidence="3">Uncharacterized protein</fullName>
    </submittedName>
</protein>
<dbReference type="AlphaFoldDB" id="A0A1G6WZM3"/>
<evidence type="ECO:0000313" key="3">
    <source>
        <dbReference type="EMBL" id="SDD71420.1"/>
    </source>
</evidence>
<keyword evidence="1" id="KW-0175">Coiled coil</keyword>
<organism evidence="3 4">
    <name type="scientific">Rhodospira trueperi</name>
    <dbReference type="NCBI Taxonomy" id="69960"/>
    <lineage>
        <taxon>Bacteria</taxon>
        <taxon>Pseudomonadati</taxon>
        <taxon>Pseudomonadota</taxon>
        <taxon>Alphaproteobacteria</taxon>
        <taxon>Rhodospirillales</taxon>
        <taxon>Rhodospirillaceae</taxon>
        <taxon>Rhodospira</taxon>
    </lineage>
</organism>
<dbReference type="Proteomes" id="UP000199412">
    <property type="component" value="Unassembled WGS sequence"/>
</dbReference>
<proteinExistence type="predicted"/>
<feature type="coiled-coil region" evidence="1">
    <location>
        <begin position="211"/>
        <end position="245"/>
    </location>
</feature>
<feature type="coiled-coil region" evidence="1">
    <location>
        <begin position="47"/>
        <end position="96"/>
    </location>
</feature>
<dbReference type="RefSeq" id="WP_092781093.1">
    <property type="nucleotide sequence ID" value="NZ_FNAP01000001.1"/>
</dbReference>
<keyword evidence="4" id="KW-1185">Reference proteome</keyword>
<gene>
    <name evidence="3" type="ORF">SAMN05421720_101327</name>
</gene>
<evidence type="ECO:0000256" key="1">
    <source>
        <dbReference type="SAM" id="Coils"/>
    </source>
</evidence>
<dbReference type="OrthoDB" id="10019341at2"/>
<name>A0A1G6WZM3_9PROT</name>
<dbReference type="EMBL" id="FNAP01000001">
    <property type="protein sequence ID" value="SDD71420.1"/>
    <property type="molecule type" value="Genomic_DNA"/>
</dbReference>
<evidence type="ECO:0000256" key="2">
    <source>
        <dbReference type="SAM" id="MobiDB-lite"/>
    </source>
</evidence>
<reference evidence="3 4" key="1">
    <citation type="submission" date="2016-10" db="EMBL/GenBank/DDBJ databases">
        <authorList>
            <person name="de Groot N.N."/>
        </authorList>
    </citation>
    <scope>NUCLEOTIDE SEQUENCE [LARGE SCALE GENOMIC DNA]</scope>
    <source>
        <strain evidence="3 4">ATCC 700224</strain>
    </source>
</reference>
<accession>A0A1G6WZM3</accession>
<dbReference type="STRING" id="69960.SAMN05421720_101327"/>